<keyword evidence="3 7" id="KW-0238">DNA-binding</keyword>
<comment type="similarity">
    <text evidence="1">Belongs to the LysR transcriptional regulatory family.</text>
</comment>
<dbReference type="AlphaFoldDB" id="A0A927N1Z6"/>
<name>A0A927N1Z6_9ACTN</name>
<feature type="compositionally biased region" description="Basic and acidic residues" evidence="5">
    <location>
        <begin position="308"/>
        <end position="325"/>
    </location>
</feature>
<dbReference type="GO" id="GO:0003677">
    <property type="term" value="F:DNA binding"/>
    <property type="evidence" value="ECO:0007669"/>
    <property type="project" value="UniProtKB-KW"/>
</dbReference>
<feature type="region of interest" description="Disordered" evidence="5">
    <location>
        <begin position="303"/>
        <end position="365"/>
    </location>
</feature>
<dbReference type="GO" id="GO:0032993">
    <property type="term" value="C:protein-DNA complex"/>
    <property type="evidence" value="ECO:0007669"/>
    <property type="project" value="TreeGrafter"/>
</dbReference>
<dbReference type="Pfam" id="PF03466">
    <property type="entry name" value="LysR_substrate"/>
    <property type="match status" value="1"/>
</dbReference>
<sequence>MQLQQLAYFVAVAELRHFTRAAERVHVAQPSLSQQIRALERELGAELFRRARGNIALTDAGETLLPLARRILADTDTARLEVQELVQLRRGRVRLGATPSLCTGLLPDVLRAYHLQYPGIQLQVEEAGARDLIRELATGNLDLALVILPLQSHDPALATTELLREDLVVVSSAAEPARWEGGSLRIEDLRDQPLVMFRRGYDLREFTLGACRAAGFEPTFAVEGGEMDAVLGFVEAGLGIAVVPRMVADRRDTVRVTSFAGSEVHRTIGLAHRNDVEPPRAARELRRVLVDYLTRAADAGALPPGTRLLREGAGRSRRGRADTAGREAGAQKSGGQESGGQETGAKETGAKETGAKETGAKETAS</sequence>
<evidence type="ECO:0000256" key="1">
    <source>
        <dbReference type="ARBA" id="ARBA00009437"/>
    </source>
</evidence>
<evidence type="ECO:0000256" key="5">
    <source>
        <dbReference type="SAM" id="MobiDB-lite"/>
    </source>
</evidence>
<dbReference type="Pfam" id="PF00126">
    <property type="entry name" value="HTH_1"/>
    <property type="match status" value="1"/>
</dbReference>
<reference evidence="7" key="1">
    <citation type="submission" date="2020-10" db="EMBL/GenBank/DDBJ databases">
        <title>Sequencing the genomes of 1000 actinobacteria strains.</title>
        <authorList>
            <person name="Klenk H.-P."/>
        </authorList>
    </citation>
    <scope>NUCLEOTIDE SEQUENCE</scope>
    <source>
        <strain evidence="7">DSM 45354</strain>
    </source>
</reference>
<dbReference type="RefSeq" id="WP_192753926.1">
    <property type="nucleotide sequence ID" value="NZ_BAABJL010000095.1"/>
</dbReference>
<organism evidence="7 8">
    <name type="scientific">Actinopolymorpha pittospori</name>
    <dbReference type="NCBI Taxonomy" id="648752"/>
    <lineage>
        <taxon>Bacteria</taxon>
        <taxon>Bacillati</taxon>
        <taxon>Actinomycetota</taxon>
        <taxon>Actinomycetes</taxon>
        <taxon>Propionibacteriales</taxon>
        <taxon>Actinopolymorphaceae</taxon>
        <taxon>Actinopolymorpha</taxon>
    </lineage>
</organism>
<dbReference type="CDD" id="cd05466">
    <property type="entry name" value="PBP2_LTTR_substrate"/>
    <property type="match status" value="1"/>
</dbReference>
<dbReference type="Proteomes" id="UP000638648">
    <property type="component" value="Unassembled WGS sequence"/>
</dbReference>
<keyword evidence="8" id="KW-1185">Reference proteome</keyword>
<dbReference type="InterPro" id="IPR005119">
    <property type="entry name" value="LysR_subst-bd"/>
</dbReference>
<evidence type="ECO:0000256" key="3">
    <source>
        <dbReference type="ARBA" id="ARBA00023125"/>
    </source>
</evidence>
<keyword evidence="2" id="KW-0805">Transcription regulation</keyword>
<dbReference type="Gene3D" id="3.40.190.290">
    <property type="match status" value="1"/>
</dbReference>
<proteinExistence type="inferred from homology"/>
<keyword evidence="4" id="KW-0804">Transcription</keyword>
<dbReference type="InterPro" id="IPR036390">
    <property type="entry name" value="WH_DNA-bd_sf"/>
</dbReference>
<dbReference type="FunFam" id="1.10.10.10:FF:000001">
    <property type="entry name" value="LysR family transcriptional regulator"/>
    <property type="match status" value="1"/>
</dbReference>
<gene>
    <name evidence="7" type="ORF">HEB94_007422</name>
</gene>
<evidence type="ECO:0000313" key="8">
    <source>
        <dbReference type="Proteomes" id="UP000638648"/>
    </source>
</evidence>
<comment type="caution">
    <text evidence="7">The sequence shown here is derived from an EMBL/GenBank/DDBJ whole genome shotgun (WGS) entry which is preliminary data.</text>
</comment>
<feature type="domain" description="HTH lysR-type" evidence="6">
    <location>
        <begin position="1"/>
        <end position="58"/>
    </location>
</feature>
<feature type="compositionally biased region" description="Basic and acidic residues" evidence="5">
    <location>
        <begin position="344"/>
        <end position="365"/>
    </location>
</feature>
<dbReference type="GO" id="GO:0003700">
    <property type="term" value="F:DNA-binding transcription factor activity"/>
    <property type="evidence" value="ECO:0007669"/>
    <property type="project" value="InterPro"/>
</dbReference>
<dbReference type="InterPro" id="IPR036388">
    <property type="entry name" value="WH-like_DNA-bd_sf"/>
</dbReference>
<evidence type="ECO:0000256" key="4">
    <source>
        <dbReference type="ARBA" id="ARBA00023163"/>
    </source>
</evidence>
<protein>
    <submittedName>
        <fullName evidence="7">DNA-binding transcriptional LysR family regulator</fullName>
    </submittedName>
</protein>
<dbReference type="PROSITE" id="PS50931">
    <property type="entry name" value="HTH_LYSR"/>
    <property type="match status" value="1"/>
</dbReference>
<dbReference type="InterPro" id="IPR000847">
    <property type="entry name" value="LysR_HTH_N"/>
</dbReference>
<dbReference type="Gene3D" id="1.10.10.10">
    <property type="entry name" value="Winged helix-like DNA-binding domain superfamily/Winged helix DNA-binding domain"/>
    <property type="match status" value="1"/>
</dbReference>
<dbReference type="PANTHER" id="PTHR30346">
    <property type="entry name" value="TRANSCRIPTIONAL DUAL REGULATOR HCAR-RELATED"/>
    <property type="match status" value="1"/>
</dbReference>
<feature type="compositionally biased region" description="Low complexity" evidence="5">
    <location>
        <begin position="326"/>
        <end position="335"/>
    </location>
</feature>
<dbReference type="PRINTS" id="PR00039">
    <property type="entry name" value="HTHLYSR"/>
</dbReference>
<evidence type="ECO:0000313" key="7">
    <source>
        <dbReference type="EMBL" id="MBE1610574.1"/>
    </source>
</evidence>
<evidence type="ECO:0000259" key="6">
    <source>
        <dbReference type="PROSITE" id="PS50931"/>
    </source>
</evidence>
<dbReference type="SUPFAM" id="SSF46785">
    <property type="entry name" value="Winged helix' DNA-binding domain"/>
    <property type="match status" value="1"/>
</dbReference>
<dbReference type="SUPFAM" id="SSF53850">
    <property type="entry name" value="Periplasmic binding protein-like II"/>
    <property type="match status" value="1"/>
</dbReference>
<accession>A0A927N1Z6</accession>
<dbReference type="EMBL" id="JADBEM010000001">
    <property type="protein sequence ID" value="MBE1610574.1"/>
    <property type="molecule type" value="Genomic_DNA"/>
</dbReference>
<dbReference type="PANTHER" id="PTHR30346:SF29">
    <property type="entry name" value="LYSR SUBSTRATE-BINDING"/>
    <property type="match status" value="1"/>
</dbReference>
<evidence type="ECO:0000256" key="2">
    <source>
        <dbReference type="ARBA" id="ARBA00023015"/>
    </source>
</evidence>